<evidence type="ECO:0000313" key="1">
    <source>
        <dbReference type="EMBL" id="KAJ1879619.1"/>
    </source>
</evidence>
<accession>A0ACC1HZJ1</accession>
<sequence length="81" mass="9280">MSVQQFGTGPVKEITVAMDYKCVLDDELIDAFFNDTVVQLQFFKARKLDMYLGDSSQVINFSYAHIRIHKFIACIKRMAPA</sequence>
<keyword evidence="2" id="KW-1185">Reference proteome</keyword>
<comment type="caution">
    <text evidence="1">The sequence shown here is derived from an EMBL/GenBank/DDBJ whole genome shotgun (WGS) entry which is preliminary data.</text>
</comment>
<name>A0ACC1HZJ1_9FUNG</name>
<reference evidence="1" key="1">
    <citation type="submission" date="2022-07" db="EMBL/GenBank/DDBJ databases">
        <title>Phylogenomic reconstructions and comparative analyses of Kickxellomycotina fungi.</title>
        <authorList>
            <person name="Reynolds N.K."/>
            <person name="Stajich J.E."/>
            <person name="Barry K."/>
            <person name="Grigoriev I.V."/>
            <person name="Crous P."/>
            <person name="Smith M.E."/>
        </authorList>
    </citation>
    <scope>NUCLEOTIDE SEQUENCE</scope>
    <source>
        <strain evidence="1">Benny 63K</strain>
    </source>
</reference>
<gene>
    <name evidence="1" type="ORF">LPJ66_011655</name>
</gene>
<proteinExistence type="predicted"/>
<feature type="non-terminal residue" evidence="1">
    <location>
        <position position="81"/>
    </location>
</feature>
<organism evidence="1 2">
    <name type="scientific">Kickxella alabastrina</name>
    <dbReference type="NCBI Taxonomy" id="61397"/>
    <lineage>
        <taxon>Eukaryota</taxon>
        <taxon>Fungi</taxon>
        <taxon>Fungi incertae sedis</taxon>
        <taxon>Zoopagomycota</taxon>
        <taxon>Kickxellomycotina</taxon>
        <taxon>Kickxellomycetes</taxon>
        <taxon>Kickxellales</taxon>
        <taxon>Kickxellaceae</taxon>
        <taxon>Kickxella</taxon>
    </lineage>
</organism>
<protein>
    <submittedName>
        <fullName evidence="1">Uncharacterized protein</fullName>
    </submittedName>
</protein>
<evidence type="ECO:0000313" key="2">
    <source>
        <dbReference type="Proteomes" id="UP001150581"/>
    </source>
</evidence>
<dbReference type="EMBL" id="JANBPG010003693">
    <property type="protein sequence ID" value="KAJ1879619.1"/>
    <property type="molecule type" value="Genomic_DNA"/>
</dbReference>
<dbReference type="Proteomes" id="UP001150581">
    <property type="component" value="Unassembled WGS sequence"/>
</dbReference>